<dbReference type="Proteomes" id="UP000248764">
    <property type="component" value="Unassembled WGS sequence"/>
</dbReference>
<dbReference type="Gene3D" id="1.20.1250.20">
    <property type="entry name" value="MFS general substrate transporter like domains"/>
    <property type="match status" value="1"/>
</dbReference>
<comment type="caution">
    <text evidence="6">The sequence shown here is derived from an EMBL/GenBank/DDBJ whole genome shotgun (WGS) entry which is preliminary data.</text>
</comment>
<name>A0A2W2AYJ9_9ACTN</name>
<feature type="transmembrane region" description="Helical" evidence="5">
    <location>
        <begin position="122"/>
        <end position="144"/>
    </location>
</feature>
<feature type="transmembrane region" description="Helical" evidence="5">
    <location>
        <begin position="51"/>
        <end position="68"/>
    </location>
</feature>
<proteinExistence type="predicted"/>
<keyword evidence="4 5" id="KW-0472">Membrane</keyword>
<dbReference type="PANTHER" id="PTHR23514:SF13">
    <property type="entry name" value="INNER MEMBRANE PROTEIN YBJJ"/>
    <property type="match status" value="1"/>
</dbReference>
<protein>
    <recommendedName>
        <fullName evidence="8">Major facilitator superfamily (MFS) profile domain-containing protein</fullName>
    </recommendedName>
</protein>
<sequence length="180" mass="18581">MLDVAMNVQGVEIERRCSRSVLPRLHAWGSLGLVAGGVAGTLAATAVTVPVHFAAVAGAGLVLAALAARRFVREQTVPARRALARPGRGLAVLGLIAFCAFLIDGTAYQWSAAQLSTDKDAGPALAAAGFTVFALGLAAGRLAAGRLLDRHGPRRTVQAAGLVWSPGPSSPRCRRRPRSA</sequence>
<keyword evidence="3 5" id="KW-1133">Transmembrane helix</keyword>
<dbReference type="GO" id="GO:0016020">
    <property type="term" value="C:membrane"/>
    <property type="evidence" value="ECO:0007669"/>
    <property type="project" value="UniProtKB-SubCell"/>
</dbReference>
<dbReference type="InterPro" id="IPR051788">
    <property type="entry name" value="MFS_Transporter"/>
</dbReference>
<accession>A0A2W2AYJ9</accession>
<evidence type="ECO:0000256" key="2">
    <source>
        <dbReference type="ARBA" id="ARBA00022692"/>
    </source>
</evidence>
<evidence type="ECO:0000313" key="7">
    <source>
        <dbReference type="Proteomes" id="UP000248764"/>
    </source>
</evidence>
<dbReference type="PANTHER" id="PTHR23514">
    <property type="entry name" value="BYPASS OF STOP CODON PROTEIN 6"/>
    <property type="match status" value="1"/>
</dbReference>
<evidence type="ECO:0000256" key="1">
    <source>
        <dbReference type="ARBA" id="ARBA00004141"/>
    </source>
</evidence>
<gene>
    <name evidence="6" type="ORF">C1I92_26865</name>
</gene>
<evidence type="ECO:0000256" key="4">
    <source>
        <dbReference type="ARBA" id="ARBA00023136"/>
    </source>
</evidence>
<dbReference type="RefSeq" id="WP_111257701.1">
    <property type="nucleotide sequence ID" value="NZ_POTW01000093.1"/>
</dbReference>
<comment type="subcellular location">
    <subcellularLocation>
        <location evidence="1">Membrane</location>
        <topology evidence="1">Multi-pass membrane protein</topology>
    </subcellularLocation>
</comment>
<dbReference type="EMBL" id="POTW01000093">
    <property type="protein sequence ID" value="PZF80311.1"/>
    <property type="molecule type" value="Genomic_DNA"/>
</dbReference>
<keyword evidence="2 5" id="KW-0812">Transmembrane</keyword>
<evidence type="ECO:0000256" key="3">
    <source>
        <dbReference type="ARBA" id="ARBA00022989"/>
    </source>
</evidence>
<dbReference type="AlphaFoldDB" id="A0A2W2AYJ9"/>
<evidence type="ECO:0008006" key="8">
    <source>
        <dbReference type="Google" id="ProtNLM"/>
    </source>
</evidence>
<feature type="transmembrane region" description="Helical" evidence="5">
    <location>
        <begin position="25"/>
        <end position="45"/>
    </location>
</feature>
<keyword evidence="7" id="KW-1185">Reference proteome</keyword>
<organism evidence="6 7">
    <name type="scientific">Jiangella anatolica</name>
    <dbReference type="NCBI Taxonomy" id="2670374"/>
    <lineage>
        <taxon>Bacteria</taxon>
        <taxon>Bacillati</taxon>
        <taxon>Actinomycetota</taxon>
        <taxon>Actinomycetes</taxon>
        <taxon>Jiangellales</taxon>
        <taxon>Jiangellaceae</taxon>
        <taxon>Jiangella</taxon>
    </lineage>
</organism>
<feature type="transmembrane region" description="Helical" evidence="5">
    <location>
        <begin position="89"/>
        <end position="110"/>
    </location>
</feature>
<evidence type="ECO:0000256" key="5">
    <source>
        <dbReference type="SAM" id="Phobius"/>
    </source>
</evidence>
<reference evidence="6 7" key="1">
    <citation type="submission" date="2018-01" db="EMBL/GenBank/DDBJ databases">
        <title>Draft genome sequence of Jiangella sp. GTF31.</title>
        <authorList>
            <person name="Sahin N."/>
            <person name="Ay H."/>
            <person name="Saygin H."/>
        </authorList>
    </citation>
    <scope>NUCLEOTIDE SEQUENCE [LARGE SCALE GENOMIC DNA]</scope>
    <source>
        <strain evidence="6 7">GTF31</strain>
    </source>
</reference>
<evidence type="ECO:0000313" key="6">
    <source>
        <dbReference type="EMBL" id="PZF80311.1"/>
    </source>
</evidence>
<dbReference type="SUPFAM" id="SSF103473">
    <property type="entry name" value="MFS general substrate transporter"/>
    <property type="match status" value="1"/>
</dbReference>
<dbReference type="InterPro" id="IPR036259">
    <property type="entry name" value="MFS_trans_sf"/>
</dbReference>